<dbReference type="RefSeq" id="WP_148381429.1">
    <property type="nucleotide sequence ID" value="NZ_VSKN01000021.1"/>
</dbReference>
<organism evidence="4 5">
    <name type="scientific">Bizionia gelidisalsuginis</name>
    <dbReference type="NCBI Taxonomy" id="291188"/>
    <lineage>
        <taxon>Bacteria</taxon>
        <taxon>Pseudomonadati</taxon>
        <taxon>Bacteroidota</taxon>
        <taxon>Flavobacteriia</taxon>
        <taxon>Flavobacteriales</taxon>
        <taxon>Flavobacteriaceae</taxon>
        <taxon>Bizionia</taxon>
    </lineage>
</organism>
<dbReference type="InterPro" id="IPR002048">
    <property type="entry name" value="EF_hand_dom"/>
</dbReference>
<dbReference type="InterPro" id="IPR011992">
    <property type="entry name" value="EF-hand-dom_pair"/>
</dbReference>
<dbReference type="Proteomes" id="UP000323621">
    <property type="component" value="Unassembled WGS sequence"/>
</dbReference>
<keyword evidence="5" id="KW-1185">Reference proteome</keyword>
<keyword evidence="2" id="KW-0732">Signal</keyword>
<gene>
    <name evidence="4" type="ORF">ES677_12585</name>
</gene>
<evidence type="ECO:0000256" key="1">
    <source>
        <dbReference type="SAM" id="MobiDB-lite"/>
    </source>
</evidence>
<protein>
    <submittedName>
        <fullName evidence="4">EF-hand domain-containing protein</fullName>
    </submittedName>
</protein>
<dbReference type="Pfam" id="PF13202">
    <property type="entry name" value="EF-hand_5"/>
    <property type="match status" value="2"/>
</dbReference>
<sequence>MKIINLKTGVVAILFCLGFATESSAQGQRNNDRKQVPTFAQLLKQMDKNEDGKLAKTEVKGPLKENLDKVDTDEDGFISKKEFKKAPTPKRGSKR</sequence>
<evidence type="ECO:0000256" key="2">
    <source>
        <dbReference type="SAM" id="SignalP"/>
    </source>
</evidence>
<dbReference type="Gene3D" id="1.10.238.10">
    <property type="entry name" value="EF-hand"/>
    <property type="match status" value="1"/>
</dbReference>
<proteinExistence type="predicted"/>
<dbReference type="EMBL" id="VSKN01000021">
    <property type="protein sequence ID" value="TYC09657.1"/>
    <property type="molecule type" value="Genomic_DNA"/>
</dbReference>
<evidence type="ECO:0000313" key="5">
    <source>
        <dbReference type="Proteomes" id="UP000323621"/>
    </source>
</evidence>
<dbReference type="PROSITE" id="PS50222">
    <property type="entry name" value="EF_HAND_2"/>
    <property type="match status" value="1"/>
</dbReference>
<dbReference type="InterPro" id="IPR018247">
    <property type="entry name" value="EF_Hand_1_Ca_BS"/>
</dbReference>
<feature type="compositionally biased region" description="Basic and acidic residues" evidence="1">
    <location>
        <begin position="50"/>
        <end position="70"/>
    </location>
</feature>
<feature type="domain" description="EF-hand" evidence="3">
    <location>
        <begin position="58"/>
        <end position="93"/>
    </location>
</feature>
<name>A0ABY3M7Y9_9FLAO</name>
<dbReference type="PROSITE" id="PS00018">
    <property type="entry name" value="EF_HAND_1"/>
    <property type="match status" value="1"/>
</dbReference>
<dbReference type="SUPFAM" id="SSF47473">
    <property type="entry name" value="EF-hand"/>
    <property type="match status" value="1"/>
</dbReference>
<accession>A0ABY3M7Y9</accession>
<feature type="region of interest" description="Disordered" evidence="1">
    <location>
        <begin position="50"/>
        <end position="71"/>
    </location>
</feature>
<evidence type="ECO:0000313" key="4">
    <source>
        <dbReference type="EMBL" id="TYC09657.1"/>
    </source>
</evidence>
<comment type="caution">
    <text evidence="4">The sequence shown here is derived from an EMBL/GenBank/DDBJ whole genome shotgun (WGS) entry which is preliminary data.</text>
</comment>
<evidence type="ECO:0000259" key="3">
    <source>
        <dbReference type="PROSITE" id="PS50222"/>
    </source>
</evidence>
<feature type="chain" id="PRO_5047389782" evidence="2">
    <location>
        <begin position="26"/>
        <end position="95"/>
    </location>
</feature>
<feature type="signal peptide" evidence="2">
    <location>
        <begin position="1"/>
        <end position="25"/>
    </location>
</feature>
<reference evidence="4 5" key="1">
    <citation type="submission" date="2019-08" db="EMBL/GenBank/DDBJ databases">
        <title>Genomes of Antarctic Bizionia species.</title>
        <authorList>
            <person name="Bowman J.P."/>
        </authorList>
    </citation>
    <scope>NUCLEOTIDE SEQUENCE [LARGE SCALE GENOMIC DNA]</scope>
    <source>
        <strain evidence="4 5">IC164</strain>
    </source>
</reference>